<evidence type="ECO:0000313" key="1">
    <source>
        <dbReference type="Proteomes" id="UP000492821"/>
    </source>
</evidence>
<protein>
    <submittedName>
        <fullName evidence="2">S1 motif domain-containing protein</fullName>
    </submittedName>
</protein>
<name>A0A7E4VM47_PANRE</name>
<dbReference type="AlphaFoldDB" id="A0A7E4VM47"/>
<dbReference type="WBParaSite" id="Pan_g22184.t1">
    <property type="protein sequence ID" value="Pan_g22184.t1"/>
    <property type="gene ID" value="Pan_g22184"/>
</dbReference>
<evidence type="ECO:0000313" key="2">
    <source>
        <dbReference type="WBParaSite" id="Pan_g22184.t1"/>
    </source>
</evidence>
<dbReference type="Proteomes" id="UP000492821">
    <property type="component" value="Unassembled WGS sequence"/>
</dbReference>
<proteinExistence type="predicted"/>
<organism evidence="1 2">
    <name type="scientific">Panagrellus redivivus</name>
    <name type="common">Microworm</name>
    <dbReference type="NCBI Taxonomy" id="6233"/>
    <lineage>
        <taxon>Eukaryota</taxon>
        <taxon>Metazoa</taxon>
        <taxon>Ecdysozoa</taxon>
        <taxon>Nematoda</taxon>
        <taxon>Chromadorea</taxon>
        <taxon>Rhabditida</taxon>
        <taxon>Tylenchina</taxon>
        <taxon>Panagrolaimomorpha</taxon>
        <taxon>Panagrolaimoidea</taxon>
        <taxon>Panagrolaimidae</taxon>
        <taxon>Panagrellus</taxon>
    </lineage>
</organism>
<accession>A0A7E4VM47</accession>
<sequence>MVQNIDKLTIGIELTVRIVGFDRGGIFAVTMSHRHRVNPSAPAALQPLEPRRHCYLAVLVHVFGRYICTDALL</sequence>
<keyword evidence="1" id="KW-1185">Reference proteome</keyword>
<reference evidence="2" key="2">
    <citation type="submission" date="2020-10" db="UniProtKB">
        <authorList>
            <consortium name="WormBaseParasite"/>
        </authorList>
    </citation>
    <scope>IDENTIFICATION</scope>
</reference>
<reference evidence="1" key="1">
    <citation type="journal article" date="2013" name="Genetics">
        <title>The draft genome and transcriptome of Panagrellus redivivus are shaped by the harsh demands of a free-living lifestyle.</title>
        <authorList>
            <person name="Srinivasan J."/>
            <person name="Dillman A.R."/>
            <person name="Macchietto M.G."/>
            <person name="Heikkinen L."/>
            <person name="Lakso M."/>
            <person name="Fracchia K.M."/>
            <person name="Antoshechkin I."/>
            <person name="Mortazavi A."/>
            <person name="Wong G."/>
            <person name="Sternberg P.W."/>
        </authorList>
    </citation>
    <scope>NUCLEOTIDE SEQUENCE [LARGE SCALE GENOMIC DNA]</scope>
    <source>
        <strain evidence="1">MT8872</strain>
    </source>
</reference>